<dbReference type="Gene3D" id="3.40.1550.10">
    <property type="entry name" value="CheC-like"/>
    <property type="match status" value="1"/>
</dbReference>
<gene>
    <name evidence="3" type="primary">cheX</name>
    <name evidence="3" type="ORF">DEAC_c08100</name>
</gene>
<dbReference type="PATRIC" id="fig|476652.3.peg.829"/>
<dbReference type="CDD" id="cd17906">
    <property type="entry name" value="CheX"/>
    <property type="match status" value="1"/>
</dbReference>
<dbReference type="RefSeq" id="WP_047808714.1">
    <property type="nucleotide sequence ID" value="NZ_LDZY01000002.1"/>
</dbReference>
<name>A0A0J1FVZ8_9FIRM</name>
<dbReference type="PANTHER" id="PTHR39452:SF1">
    <property type="entry name" value="CHEY-P PHOSPHATASE CHEX"/>
    <property type="match status" value="1"/>
</dbReference>
<dbReference type="AlphaFoldDB" id="A0A0J1FVZ8"/>
<evidence type="ECO:0000313" key="4">
    <source>
        <dbReference type="Proteomes" id="UP000036356"/>
    </source>
</evidence>
<accession>A0A0J1FVZ8</accession>
<keyword evidence="3" id="KW-0378">Hydrolase</keyword>
<protein>
    <submittedName>
        <fullName evidence="3">CheY-P phosphatase CheX</fullName>
        <ecNumber evidence="3">3.-.-.-</ecNumber>
    </submittedName>
</protein>
<evidence type="ECO:0000256" key="1">
    <source>
        <dbReference type="ARBA" id="ARBA00022500"/>
    </source>
</evidence>
<feature type="domain" description="Chemotaxis phosphatase CheX-like" evidence="2">
    <location>
        <begin position="43"/>
        <end position="133"/>
    </location>
</feature>
<dbReference type="SUPFAM" id="SSF103039">
    <property type="entry name" value="CheC-like"/>
    <property type="match status" value="1"/>
</dbReference>
<reference evidence="3 4" key="1">
    <citation type="submission" date="2015-06" db="EMBL/GenBank/DDBJ databases">
        <title>Draft genome of the moderately acidophilic sulfate reducer Candidatus Desulfosporosinus acididurans strain M1.</title>
        <authorList>
            <person name="Poehlein A."/>
            <person name="Petzsch P."/>
            <person name="Johnson B.D."/>
            <person name="Schloemann M."/>
            <person name="Daniel R."/>
            <person name="Muehling M."/>
        </authorList>
    </citation>
    <scope>NUCLEOTIDE SEQUENCE [LARGE SCALE GENOMIC DNA]</scope>
    <source>
        <strain evidence="3 4">M1</strain>
    </source>
</reference>
<dbReference type="InterPro" id="IPR028976">
    <property type="entry name" value="CheC-like_sf"/>
</dbReference>
<dbReference type="Proteomes" id="UP000036356">
    <property type="component" value="Unassembled WGS sequence"/>
</dbReference>
<organism evidence="3 4">
    <name type="scientific">Desulfosporosinus acididurans</name>
    <dbReference type="NCBI Taxonomy" id="476652"/>
    <lineage>
        <taxon>Bacteria</taxon>
        <taxon>Bacillati</taxon>
        <taxon>Bacillota</taxon>
        <taxon>Clostridia</taxon>
        <taxon>Eubacteriales</taxon>
        <taxon>Desulfitobacteriaceae</taxon>
        <taxon>Desulfosporosinus</taxon>
    </lineage>
</organism>
<proteinExistence type="predicted"/>
<evidence type="ECO:0000313" key="3">
    <source>
        <dbReference type="EMBL" id="KLU67595.1"/>
    </source>
</evidence>
<evidence type="ECO:0000259" key="2">
    <source>
        <dbReference type="Pfam" id="PF13690"/>
    </source>
</evidence>
<dbReference type="EMBL" id="LDZY01000002">
    <property type="protein sequence ID" value="KLU67595.1"/>
    <property type="molecule type" value="Genomic_DNA"/>
</dbReference>
<dbReference type="GO" id="GO:0006935">
    <property type="term" value="P:chemotaxis"/>
    <property type="evidence" value="ECO:0007669"/>
    <property type="project" value="UniProtKB-KW"/>
</dbReference>
<dbReference type="InterPro" id="IPR028051">
    <property type="entry name" value="CheX-like_dom"/>
</dbReference>
<dbReference type="Pfam" id="PF13690">
    <property type="entry name" value="CheX"/>
    <property type="match status" value="1"/>
</dbReference>
<dbReference type="InterPro" id="IPR038756">
    <property type="entry name" value="CheX-like"/>
</dbReference>
<dbReference type="GO" id="GO:0016787">
    <property type="term" value="F:hydrolase activity"/>
    <property type="evidence" value="ECO:0007669"/>
    <property type="project" value="UniProtKB-KW"/>
</dbReference>
<comment type="caution">
    <text evidence="3">The sequence shown here is derived from an EMBL/GenBank/DDBJ whole genome shotgun (WGS) entry which is preliminary data.</text>
</comment>
<dbReference type="STRING" id="476652.DEAC_c08100"/>
<dbReference type="EC" id="3.-.-.-" evidence="3"/>
<sequence length="157" mass="16521">MDINLINPLILSFIDILPQIGFQAVERKGLSLVASTLDYDGVLVNISLVGVLKGAILIGMSLDSAKEFASKMMMGMPVADFDSLAQSAISEMGNMVCANACTQFSKVGIDGLDISPPVLLIGHNGQATLPVPQTIAVQFLVDGIEINVYVGLIEVNG</sequence>
<dbReference type="PANTHER" id="PTHR39452">
    <property type="entry name" value="CHEY-P PHOSPHATASE CHEX"/>
    <property type="match status" value="1"/>
</dbReference>
<keyword evidence="4" id="KW-1185">Reference proteome</keyword>
<keyword evidence="1" id="KW-0145">Chemotaxis</keyword>